<accession>A0A7X0VVA0</accession>
<evidence type="ECO:0000256" key="4">
    <source>
        <dbReference type="ARBA" id="ARBA00023136"/>
    </source>
</evidence>
<dbReference type="PANTHER" id="PTHR39157:SF1">
    <property type="entry name" value="DOXX FAMILY PROTEIN"/>
    <property type="match status" value="1"/>
</dbReference>
<dbReference type="RefSeq" id="WP_185129425.1">
    <property type="nucleotide sequence ID" value="NZ_JACJVO010000015.1"/>
</dbReference>
<name>A0A7X0VVA0_9BACL</name>
<evidence type="ECO:0000313" key="6">
    <source>
        <dbReference type="EMBL" id="MBB6731751.1"/>
    </source>
</evidence>
<sequence>MTNWLRTNKIAAGLMVLIRIYLGWQWLDAGWHKLTGGFNAAGFLQNAVNNPVLESGTKEKLYPNFVAFLDHFALPNAKLFNVVIPLGECLVGAGLILGALTVTAAFFGMLMNFMFLLAGTISSNPWLILFGTIVLMAGPNAGRFGADYVLLPWLKAEWRRLTHRTPKQPPLNPKGAVG</sequence>
<dbReference type="Pfam" id="PF07681">
    <property type="entry name" value="DoxX"/>
    <property type="match status" value="1"/>
</dbReference>
<feature type="transmembrane region" description="Helical" evidence="5">
    <location>
        <begin position="79"/>
        <end position="107"/>
    </location>
</feature>
<keyword evidence="2 5" id="KW-0812">Transmembrane</keyword>
<comment type="subcellular location">
    <subcellularLocation>
        <location evidence="1">Membrane</location>
        <topology evidence="1">Multi-pass membrane protein</topology>
    </subcellularLocation>
</comment>
<evidence type="ECO:0000313" key="7">
    <source>
        <dbReference type="Proteomes" id="UP000564644"/>
    </source>
</evidence>
<evidence type="ECO:0000256" key="2">
    <source>
        <dbReference type="ARBA" id="ARBA00022692"/>
    </source>
</evidence>
<gene>
    <name evidence="6" type="ORF">H7C18_12590</name>
</gene>
<keyword evidence="4 5" id="KW-0472">Membrane</keyword>
<reference evidence="6 7" key="1">
    <citation type="submission" date="2020-08" db="EMBL/GenBank/DDBJ databases">
        <title>Cohnella phylogeny.</title>
        <authorList>
            <person name="Dunlap C."/>
        </authorList>
    </citation>
    <scope>NUCLEOTIDE SEQUENCE [LARGE SCALE GENOMIC DNA]</scope>
    <source>
        <strain evidence="6 7">CBP 2801</strain>
    </source>
</reference>
<evidence type="ECO:0000256" key="1">
    <source>
        <dbReference type="ARBA" id="ARBA00004141"/>
    </source>
</evidence>
<evidence type="ECO:0000256" key="3">
    <source>
        <dbReference type="ARBA" id="ARBA00022989"/>
    </source>
</evidence>
<keyword evidence="7" id="KW-1185">Reference proteome</keyword>
<keyword evidence="3 5" id="KW-1133">Transmembrane helix</keyword>
<organism evidence="6 7">
    <name type="scientific">Cohnella zeiphila</name>
    <dbReference type="NCBI Taxonomy" id="2761120"/>
    <lineage>
        <taxon>Bacteria</taxon>
        <taxon>Bacillati</taxon>
        <taxon>Bacillota</taxon>
        <taxon>Bacilli</taxon>
        <taxon>Bacillales</taxon>
        <taxon>Paenibacillaceae</taxon>
        <taxon>Cohnella</taxon>
    </lineage>
</organism>
<dbReference type="PANTHER" id="PTHR39157">
    <property type="entry name" value="INTEGRAL MEMBRANE PROTEIN-RELATED"/>
    <property type="match status" value="1"/>
</dbReference>
<protein>
    <submittedName>
        <fullName evidence="6">DoxX family protein</fullName>
    </submittedName>
</protein>
<proteinExistence type="predicted"/>
<dbReference type="GO" id="GO:0016020">
    <property type="term" value="C:membrane"/>
    <property type="evidence" value="ECO:0007669"/>
    <property type="project" value="UniProtKB-SubCell"/>
</dbReference>
<dbReference type="EMBL" id="JACJVO010000015">
    <property type="protein sequence ID" value="MBB6731751.1"/>
    <property type="molecule type" value="Genomic_DNA"/>
</dbReference>
<evidence type="ECO:0000256" key="5">
    <source>
        <dbReference type="SAM" id="Phobius"/>
    </source>
</evidence>
<dbReference type="Proteomes" id="UP000564644">
    <property type="component" value="Unassembled WGS sequence"/>
</dbReference>
<dbReference type="AlphaFoldDB" id="A0A7X0VVA0"/>
<comment type="caution">
    <text evidence="6">The sequence shown here is derived from an EMBL/GenBank/DDBJ whole genome shotgun (WGS) entry which is preliminary data.</text>
</comment>
<feature type="transmembrane region" description="Helical" evidence="5">
    <location>
        <begin position="113"/>
        <end position="135"/>
    </location>
</feature>
<dbReference type="InterPro" id="IPR032808">
    <property type="entry name" value="DoxX"/>
</dbReference>